<protein>
    <submittedName>
        <fullName evidence="3">ZP domain-containing protein</fullName>
    </submittedName>
</protein>
<keyword evidence="2" id="KW-1185">Reference proteome</keyword>
<accession>A0A1I7Y0D3</accession>
<dbReference type="Proteomes" id="UP000095287">
    <property type="component" value="Unplaced"/>
</dbReference>
<reference evidence="3" key="1">
    <citation type="submission" date="2016-11" db="UniProtKB">
        <authorList>
            <consortium name="WormBaseParasite"/>
        </authorList>
    </citation>
    <scope>IDENTIFICATION</scope>
</reference>
<proteinExistence type="predicted"/>
<dbReference type="AlphaFoldDB" id="A0A1I7Y0D3"/>
<name>A0A1I7Y0D3_9BILA</name>
<organism evidence="2 3">
    <name type="scientific">Steinernema glaseri</name>
    <dbReference type="NCBI Taxonomy" id="37863"/>
    <lineage>
        <taxon>Eukaryota</taxon>
        <taxon>Metazoa</taxon>
        <taxon>Ecdysozoa</taxon>
        <taxon>Nematoda</taxon>
        <taxon>Chromadorea</taxon>
        <taxon>Rhabditida</taxon>
        <taxon>Tylenchina</taxon>
        <taxon>Panagrolaimomorpha</taxon>
        <taxon>Strongyloidoidea</taxon>
        <taxon>Steinernematidae</taxon>
        <taxon>Steinernema</taxon>
    </lineage>
</organism>
<feature type="region of interest" description="Disordered" evidence="1">
    <location>
        <begin position="58"/>
        <end position="120"/>
    </location>
</feature>
<dbReference type="WBParaSite" id="L893_g11456.t2">
    <property type="protein sequence ID" value="L893_g11456.t2"/>
    <property type="gene ID" value="L893_g11456"/>
</dbReference>
<evidence type="ECO:0000313" key="3">
    <source>
        <dbReference type="WBParaSite" id="L893_g11456.t2"/>
    </source>
</evidence>
<evidence type="ECO:0000256" key="1">
    <source>
        <dbReference type="SAM" id="MobiDB-lite"/>
    </source>
</evidence>
<sequence length="120" mass="12901">MPVEYVSSFQPQSVFSFRDSCAIRSHIITISCFRMSDPGCNFLGTSSSTLPSAMNGMNGRSIGPNMSQNMNGHGMNSRFQINGNGGHLNGQHSGQNGHHNAPSHVGQSRTLEDALFDDGE</sequence>
<evidence type="ECO:0000313" key="2">
    <source>
        <dbReference type="Proteomes" id="UP000095287"/>
    </source>
</evidence>